<evidence type="ECO:0000313" key="1">
    <source>
        <dbReference type="EMBL" id="SUZ33781.1"/>
    </source>
</evidence>
<dbReference type="SUPFAM" id="SSF53098">
    <property type="entry name" value="Ribonuclease H-like"/>
    <property type="match status" value="1"/>
</dbReference>
<keyword evidence="2" id="KW-1185">Reference proteome</keyword>
<dbReference type="InterPro" id="IPR036397">
    <property type="entry name" value="RNaseH_sf"/>
</dbReference>
<dbReference type="Proteomes" id="UP000272908">
    <property type="component" value="Unassembled WGS sequence"/>
</dbReference>
<name>A0A3B0MD43_9RHOB</name>
<dbReference type="Gene3D" id="3.30.420.10">
    <property type="entry name" value="Ribonuclease H-like superfamily/Ribonuclease H"/>
    <property type="match status" value="1"/>
</dbReference>
<reference evidence="2" key="1">
    <citation type="submission" date="2018-08" db="EMBL/GenBank/DDBJ databases">
        <authorList>
            <person name="Rodrigo-Torres L."/>
            <person name="Arahal R. D."/>
            <person name="Lucena T."/>
        </authorList>
    </citation>
    <scope>NUCLEOTIDE SEQUENCE [LARGE SCALE GENOMIC DNA]</scope>
    <source>
        <strain evidence="2">CECT 7235</strain>
    </source>
</reference>
<evidence type="ECO:0000313" key="2">
    <source>
        <dbReference type="Proteomes" id="UP000272908"/>
    </source>
</evidence>
<accession>A0A3B0MD43</accession>
<dbReference type="AlphaFoldDB" id="A0A3B0MD43"/>
<organism evidence="1 2">
    <name type="scientific">Roseinatronobacter ekhonensis</name>
    <dbReference type="NCBI Taxonomy" id="254356"/>
    <lineage>
        <taxon>Bacteria</taxon>
        <taxon>Pseudomonadati</taxon>
        <taxon>Pseudomonadota</taxon>
        <taxon>Alphaproteobacteria</taxon>
        <taxon>Rhodobacterales</taxon>
        <taxon>Paracoccaceae</taxon>
        <taxon>Roseinatronobacter</taxon>
    </lineage>
</organism>
<gene>
    <name evidence="1" type="ORF">ROE7235_03556</name>
</gene>
<dbReference type="InterPro" id="IPR012337">
    <property type="entry name" value="RNaseH-like_sf"/>
</dbReference>
<sequence>MLRFLTRRTAACDDFPSGRFRFAAIYVETANNDHASICQIGVACVLLDNSIETWTTYVDPCTSTWAFTGLHGIDASTVRGAPKFAQALSILEVPLGEITVYQHSGFDRSAFRAACTALRRDEPIWDWQNSVTVARRTWPELKGNDGHGLSSLKKHLRLMREPVKRLFSLLQAPSRSKTNGLQRADRCEVTKKNKVVTR</sequence>
<dbReference type="GO" id="GO:0003676">
    <property type="term" value="F:nucleic acid binding"/>
    <property type="evidence" value="ECO:0007669"/>
    <property type="project" value="InterPro"/>
</dbReference>
<dbReference type="EMBL" id="UIHC01000073">
    <property type="protein sequence ID" value="SUZ33781.1"/>
    <property type="molecule type" value="Genomic_DNA"/>
</dbReference>
<protein>
    <recommendedName>
        <fullName evidence="3">Exonuclease domain-containing protein</fullName>
    </recommendedName>
</protein>
<evidence type="ECO:0008006" key="3">
    <source>
        <dbReference type="Google" id="ProtNLM"/>
    </source>
</evidence>
<proteinExistence type="predicted"/>